<name>A0A2U7UAM4_9VIRU</name>
<proteinExistence type="predicted"/>
<dbReference type="EMBL" id="MG011689">
    <property type="protein sequence ID" value="AVK75430.1"/>
    <property type="molecule type" value="Genomic_DNA"/>
</dbReference>
<protein>
    <submittedName>
        <fullName evidence="1">Uncharacterized protein</fullName>
    </submittedName>
</protein>
<evidence type="ECO:0000313" key="1">
    <source>
        <dbReference type="EMBL" id="AVK75430.1"/>
    </source>
</evidence>
<sequence length="120" mass="13327">MTRAWPVIGADSDTFAASLRWSALTPTMSSFADPTMSVTGLPDAEDAQALRDFYDLTGFRDAVLKNAVAAGMEPYSYEGVRGMARRLRVFEEYALCHERRTLVSGVRAMRHSLYASPCRL</sequence>
<accession>A0A2U7UAM4</accession>
<dbReference type="Proteomes" id="UP000248852">
    <property type="component" value="Segment"/>
</dbReference>
<organism evidence="1">
    <name type="scientific">Pandoravirus quercus</name>
    <dbReference type="NCBI Taxonomy" id="2107709"/>
    <lineage>
        <taxon>Viruses</taxon>
        <taxon>Pandoravirus</taxon>
    </lineage>
</organism>
<reference evidence="1" key="1">
    <citation type="journal article" date="2018" name="Nat. Commun.">
        <title>Diversity and evolution of the emerging Pandoraviridae family.</title>
        <authorList>
            <person name="Legendre M."/>
            <person name="Fabre E."/>
            <person name="Poirot O."/>
            <person name="Jeudy S."/>
            <person name="Lartigue A."/>
            <person name="Alempic J.M."/>
            <person name="Beucher L."/>
            <person name="Philippe N."/>
            <person name="Bertaux L."/>
            <person name="Christo-Foroux E."/>
            <person name="Labadie K."/>
            <person name="Coute Y."/>
            <person name="Abergel C."/>
            <person name="Claverie J.M."/>
        </authorList>
    </citation>
    <scope>NUCLEOTIDE SEQUENCE [LARGE SCALE GENOMIC DNA]</scope>
    <source>
        <strain evidence="1">Quercus</strain>
    </source>
</reference>
<gene>
    <name evidence="1" type="ORF">pqer_cds_1008</name>
</gene>
<dbReference type="RefSeq" id="YP_009483699.1">
    <property type="nucleotide sequence ID" value="NC_037667.1"/>
</dbReference>
<dbReference type="KEGG" id="vg:36844571"/>
<dbReference type="GeneID" id="36844571"/>